<organism evidence="1">
    <name type="scientific">Arion vulgaris</name>
    <dbReference type="NCBI Taxonomy" id="1028688"/>
    <lineage>
        <taxon>Eukaryota</taxon>
        <taxon>Metazoa</taxon>
        <taxon>Spiralia</taxon>
        <taxon>Lophotrochozoa</taxon>
        <taxon>Mollusca</taxon>
        <taxon>Gastropoda</taxon>
        <taxon>Heterobranchia</taxon>
        <taxon>Euthyneura</taxon>
        <taxon>Panpulmonata</taxon>
        <taxon>Eupulmonata</taxon>
        <taxon>Stylommatophora</taxon>
        <taxon>Helicina</taxon>
        <taxon>Arionoidea</taxon>
        <taxon>Arionidae</taxon>
        <taxon>Arion</taxon>
    </lineage>
</organism>
<dbReference type="EMBL" id="HACG01026509">
    <property type="protein sequence ID" value="CEK73374.1"/>
    <property type="molecule type" value="Transcribed_RNA"/>
</dbReference>
<sequence length="65" mass="7215">MFVFVCCCSCFYSSTRVIFVIFQFEDQSAVNKAVDSVKKLGQAAHKPVETVTENDAFEGIGDEDL</sequence>
<reference evidence="1" key="1">
    <citation type="submission" date="2014-12" db="EMBL/GenBank/DDBJ databases">
        <title>Insight into the proteome of Arion vulgaris.</title>
        <authorList>
            <person name="Aradska J."/>
            <person name="Bulat T."/>
            <person name="Smidak R."/>
            <person name="Sarate P."/>
            <person name="Gangsoo J."/>
            <person name="Sialana F."/>
            <person name="Bilban M."/>
            <person name="Lubec G."/>
        </authorList>
    </citation>
    <scope>NUCLEOTIDE SEQUENCE</scope>
    <source>
        <tissue evidence="1">Skin</tissue>
    </source>
</reference>
<accession>A0A0B6ZXM2</accession>
<name>A0A0B6ZXM2_9EUPU</name>
<proteinExistence type="predicted"/>
<protein>
    <submittedName>
        <fullName evidence="1">Uncharacterized protein</fullName>
    </submittedName>
</protein>
<gene>
    <name evidence="1" type="primary">ORF86509</name>
</gene>
<evidence type="ECO:0000313" key="1">
    <source>
        <dbReference type="EMBL" id="CEK73374.1"/>
    </source>
</evidence>
<dbReference type="AlphaFoldDB" id="A0A0B6ZXM2"/>